<dbReference type="PANTHER" id="PTHR10845:SF267">
    <property type="entry name" value="REGULATOR OF G PROTEIN SIGNALING DOMAIN PROTEIN (AFU_ORTHOLOGUE AFUA_6G06860)"/>
    <property type="match status" value="1"/>
</dbReference>
<reference evidence="3" key="1">
    <citation type="submission" date="2022-12" db="EMBL/GenBank/DDBJ databases">
        <authorList>
            <person name="Petersen C."/>
        </authorList>
    </citation>
    <scope>NUCLEOTIDE SEQUENCE</scope>
    <source>
        <strain evidence="3">IBT 15544</strain>
    </source>
</reference>
<feature type="region of interest" description="Disordered" evidence="1">
    <location>
        <begin position="1"/>
        <end position="20"/>
    </location>
</feature>
<evidence type="ECO:0000259" key="2">
    <source>
        <dbReference type="PROSITE" id="PS50132"/>
    </source>
</evidence>
<name>A0A9W9MHM1_9EURO</name>
<dbReference type="RefSeq" id="XP_058307364.1">
    <property type="nucleotide sequence ID" value="XM_058453173.1"/>
</dbReference>
<evidence type="ECO:0000313" key="4">
    <source>
        <dbReference type="Proteomes" id="UP001150904"/>
    </source>
</evidence>
<comment type="caution">
    <text evidence="3">The sequence shown here is derived from an EMBL/GenBank/DDBJ whole genome shotgun (WGS) entry which is preliminary data.</text>
</comment>
<accession>A0A9W9MHM1</accession>
<dbReference type="GeneID" id="83180474"/>
<dbReference type="EMBL" id="JAPQKR010000013">
    <property type="protein sequence ID" value="KAJ5201448.1"/>
    <property type="molecule type" value="Genomic_DNA"/>
</dbReference>
<dbReference type="OrthoDB" id="10266999at2759"/>
<reference evidence="3" key="2">
    <citation type="journal article" date="2023" name="IMA Fungus">
        <title>Comparative genomic study of the Penicillium genus elucidates a diverse pangenome and 15 lateral gene transfer events.</title>
        <authorList>
            <person name="Petersen C."/>
            <person name="Sorensen T."/>
            <person name="Nielsen M.R."/>
            <person name="Sondergaard T.E."/>
            <person name="Sorensen J.L."/>
            <person name="Fitzpatrick D.A."/>
            <person name="Frisvad J.C."/>
            <person name="Nielsen K.L."/>
        </authorList>
    </citation>
    <scope>NUCLEOTIDE SEQUENCE</scope>
    <source>
        <strain evidence="3">IBT 15544</strain>
    </source>
</reference>
<feature type="domain" description="RGS" evidence="2">
    <location>
        <begin position="45"/>
        <end position="158"/>
    </location>
</feature>
<dbReference type="PANTHER" id="PTHR10845">
    <property type="entry name" value="REGULATOR OF G PROTEIN SIGNALING"/>
    <property type="match status" value="1"/>
</dbReference>
<keyword evidence="4" id="KW-1185">Reference proteome</keyword>
<gene>
    <name evidence="3" type="ORF">N7498_006111</name>
</gene>
<dbReference type="Proteomes" id="UP001150904">
    <property type="component" value="Unassembled WGS sequence"/>
</dbReference>
<dbReference type="InterPro" id="IPR036305">
    <property type="entry name" value="RGS_sf"/>
</dbReference>
<protein>
    <recommendedName>
        <fullName evidence="2">RGS domain-containing protein</fullName>
    </recommendedName>
</protein>
<dbReference type="AlphaFoldDB" id="A0A9W9MHM1"/>
<evidence type="ECO:0000313" key="3">
    <source>
        <dbReference type="EMBL" id="KAJ5201448.1"/>
    </source>
</evidence>
<evidence type="ECO:0000256" key="1">
    <source>
        <dbReference type="SAM" id="MobiDB-lite"/>
    </source>
</evidence>
<dbReference type="CDD" id="cd07440">
    <property type="entry name" value="RGS"/>
    <property type="match status" value="1"/>
</dbReference>
<proteinExistence type="predicted"/>
<dbReference type="SUPFAM" id="SSF48097">
    <property type="entry name" value="Regulator of G-protein signaling, RGS"/>
    <property type="match status" value="1"/>
</dbReference>
<dbReference type="Gene3D" id="1.10.167.10">
    <property type="entry name" value="Regulator of G-protein Signalling 4, domain 2"/>
    <property type="match status" value="1"/>
</dbReference>
<sequence length="208" mass="23467">MTVVIPNNASQPPTSPPDYIPSPSRITLENILSNHSPTPYTFNAFLDFLIHNHCVETLDFISEANAYPTIYNTYWSSPEHSVIVRDPTLVGTQWEDLMKTYIMPGSPSEINLPAYIREELLAILDVTVSPPSPEQLDSAINHAYEILIEDALIPFIRSFHLSDNPSIPSGDFPTSKLYYSNRRSSSLDWSALYDRFPNLNRADTNSSF</sequence>
<dbReference type="Pfam" id="PF00615">
    <property type="entry name" value="RGS"/>
    <property type="match status" value="1"/>
</dbReference>
<dbReference type="PROSITE" id="PS50132">
    <property type="entry name" value="RGS"/>
    <property type="match status" value="1"/>
</dbReference>
<dbReference type="InterPro" id="IPR016137">
    <property type="entry name" value="RGS"/>
</dbReference>
<organism evidence="3 4">
    <name type="scientific">Penicillium cinerascens</name>
    <dbReference type="NCBI Taxonomy" id="70096"/>
    <lineage>
        <taxon>Eukaryota</taxon>
        <taxon>Fungi</taxon>
        <taxon>Dikarya</taxon>
        <taxon>Ascomycota</taxon>
        <taxon>Pezizomycotina</taxon>
        <taxon>Eurotiomycetes</taxon>
        <taxon>Eurotiomycetidae</taxon>
        <taxon>Eurotiales</taxon>
        <taxon>Aspergillaceae</taxon>
        <taxon>Penicillium</taxon>
    </lineage>
</organism>
<dbReference type="SMART" id="SM00315">
    <property type="entry name" value="RGS"/>
    <property type="match status" value="1"/>
</dbReference>
<dbReference type="InterPro" id="IPR044926">
    <property type="entry name" value="RGS_subdomain_2"/>
</dbReference>